<gene>
    <name evidence="2" type="ORF">NTEN_LOCUS19807</name>
</gene>
<evidence type="ECO:0000256" key="1">
    <source>
        <dbReference type="SAM" id="SignalP"/>
    </source>
</evidence>
<proteinExistence type="predicted"/>
<evidence type="ECO:0000313" key="3">
    <source>
        <dbReference type="Proteomes" id="UP000479000"/>
    </source>
</evidence>
<protein>
    <recommendedName>
        <fullName evidence="4">Secreted protein</fullName>
    </recommendedName>
</protein>
<feature type="signal peptide" evidence="1">
    <location>
        <begin position="1"/>
        <end position="20"/>
    </location>
</feature>
<dbReference type="AlphaFoldDB" id="A0A6H5HFS6"/>
<sequence>MRLRLTQCILNVMFLSSSFAKTPLRYDILSKNETRPQTHVIRLFEKSIKKWLCLHCSVMCLVRRTSGSNPEKIFWR</sequence>
<reference evidence="2 3" key="1">
    <citation type="submission" date="2020-02" db="EMBL/GenBank/DDBJ databases">
        <authorList>
            <person name="Ferguson B K."/>
        </authorList>
    </citation>
    <scope>NUCLEOTIDE SEQUENCE [LARGE SCALE GENOMIC DNA]</scope>
</reference>
<organism evidence="2 3">
    <name type="scientific">Nesidiocoris tenuis</name>
    <dbReference type="NCBI Taxonomy" id="355587"/>
    <lineage>
        <taxon>Eukaryota</taxon>
        <taxon>Metazoa</taxon>
        <taxon>Ecdysozoa</taxon>
        <taxon>Arthropoda</taxon>
        <taxon>Hexapoda</taxon>
        <taxon>Insecta</taxon>
        <taxon>Pterygota</taxon>
        <taxon>Neoptera</taxon>
        <taxon>Paraneoptera</taxon>
        <taxon>Hemiptera</taxon>
        <taxon>Heteroptera</taxon>
        <taxon>Panheteroptera</taxon>
        <taxon>Cimicomorpha</taxon>
        <taxon>Miridae</taxon>
        <taxon>Dicyphina</taxon>
        <taxon>Nesidiocoris</taxon>
    </lineage>
</organism>
<evidence type="ECO:0000313" key="2">
    <source>
        <dbReference type="EMBL" id="CAB0015467.1"/>
    </source>
</evidence>
<evidence type="ECO:0008006" key="4">
    <source>
        <dbReference type="Google" id="ProtNLM"/>
    </source>
</evidence>
<feature type="chain" id="PRO_5026290481" description="Secreted protein" evidence="1">
    <location>
        <begin position="21"/>
        <end position="76"/>
    </location>
</feature>
<dbReference type="EMBL" id="CADCXU010029131">
    <property type="protein sequence ID" value="CAB0015467.1"/>
    <property type="molecule type" value="Genomic_DNA"/>
</dbReference>
<dbReference type="Proteomes" id="UP000479000">
    <property type="component" value="Unassembled WGS sequence"/>
</dbReference>
<name>A0A6H5HFS6_9HEMI</name>
<keyword evidence="3" id="KW-1185">Reference proteome</keyword>
<keyword evidence="1" id="KW-0732">Signal</keyword>
<accession>A0A6H5HFS6</accession>